<protein>
    <submittedName>
        <fullName evidence="3">Transposase_23 domain-containing protein</fullName>
    </submittedName>
</protein>
<name>A0A183U576_TOXCA</name>
<organism evidence="2 3">
    <name type="scientific">Toxocara canis</name>
    <name type="common">Canine roundworm</name>
    <dbReference type="NCBI Taxonomy" id="6265"/>
    <lineage>
        <taxon>Eukaryota</taxon>
        <taxon>Metazoa</taxon>
        <taxon>Ecdysozoa</taxon>
        <taxon>Nematoda</taxon>
        <taxon>Chromadorea</taxon>
        <taxon>Rhabditida</taxon>
        <taxon>Spirurina</taxon>
        <taxon>Ascaridomorpha</taxon>
        <taxon>Ascaridoidea</taxon>
        <taxon>Toxocaridae</taxon>
        <taxon>Toxocara</taxon>
    </lineage>
</organism>
<dbReference type="Proteomes" id="UP000050794">
    <property type="component" value="Unassembled WGS sequence"/>
</dbReference>
<sequence>LNVRITAISAAEPEAPLHKEIVQQRDNRDEQKRESRPTTRKYNAESNQLIEVVDEGTQTEDSGRVVALVDVGSVMFGPVKNRKGLCFGKVQLGYSSFIAT</sequence>
<reference evidence="3" key="1">
    <citation type="submission" date="2016-06" db="UniProtKB">
        <authorList>
            <consortium name="WormBaseParasite"/>
        </authorList>
    </citation>
    <scope>IDENTIFICATION</scope>
</reference>
<evidence type="ECO:0000313" key="2">
    <source>
        <dbReference type="Proteomes" id="UP000050794"/>
    </source>
</evidence>
<evidence type="ECO:0000313" key="3">
    <source>
        <dbReference type="WBParaSite" id="TCNE_0000364601-mRNA-1"/>
    </source>
</evidence>
<accession>A0A183U576</accession>
<dbReference type="AlphaFoldDB" id="A0A183U576"/>
<keyword evidence="2" id="KW-1185">Reference proteome</keyword>
<dbReference type="WBParaSite" id="TCNE_0000364601-mRNA-1">
    <property type="protein sequence ID" value="TCNE_0000364601-mRNA-1"/>
    <property type="gene ID" value="TCNE_0000364601"/>
</dbReference>
<feature type="region of interest" description="Disordered" evidence="1">
    <location>
        <begin position="16"/>
        <end position="48"/>
    </location>
</feature>
<evidence type="ECO:0000256" key="1">
    <source>
        <dbReference type="SAM" id="MobiDB-lite"/>
    </source>
</evidence>
<proteinExistence type="predicted"/>
<feature type="compositionally biased region" description="Basic and acidic residues" evidence="1">
    <location>
        <begin position="16"/>
        <end position="37"/>
    </location>
</feature>